<dbReference type="InterPro" id="IPR019533">
    <property type="entry name" value="Peptidase_S26"/>
</dbReference>
<dbReference type="InterPro" id="IPR036286">
    <property type="entry name" value="LexA/Signal_pep-like_sf"/>
</dbReference>
<feature type="non-terminal residue" evidence="7">
    <location>
        <position position="199"/>
    </location>
</feature>
<dbReference type="NCBIfam" id="TIGR02227">
    <property type="entry name" value="sigpep_I_bact"/>
    <property type="match status" value="1"/>
</dbReference>
<dbReference type="EC" id="3.4.21.89" evidence="3"/>
<feature type="active site" evidence="5">
    <location>
        <position position="62"/>
    </location>
</feature>
<evidence type="ECO:0000313" key="7">
    <source>
        <dbReference type="EMBL" id="ABO95520.1"/>
    </source>
</evidence>
<feature type="non-terminal residue" evidence="7">
    <location>
        <position position="1"/>
    </location>
</feature>
<feature type="active site" evidence="5">
    <location>
        <position position="112"/>
    </location>
</feature>
<proteinExistence type="inferred from homology"/>
<evidence type="ECO:0000256" key="2">
    <source>
        <dbReference type="ARBA" id="ARBA00009370"/>
    </source>
</evidence>
<dbReference type="KEGG" id="olu:OSTLU_5885"/>
<organism evidence="7 8">
    <name type="scientific">Ostreococcus lucimarinus (strain CCE9901)</name>
    <dbReference type="NCBI Taxonomy" id="436017"/>
    <lineage>
        <taxon>Eukaryota</taxon>
        <taxon>Viridiplantae</taxon>
        <taxon>Chlorophyta</taxon>
        <taxon>Mamiellophyceae</taxon>
        <taxon>Mamiellales</taxon>
        <taxon>Bathycoccaceae</taxon>
        <taxon>Ostreococcus</taxon>
    </lineage>
</organism>
<evidence type="ECO:0000256" key="4">
    <source>
        <dbReference type="ARBA" id="ARBA00022801"/>
    </source>
</evidence>
<evidence type="ECO:0000259" key="6">
    <source>
        <dbReference type="Pfam" id="PF10502"/>
    </source>
</evidence>
<evidence type="ECO:0000256" key="1">
    <source>
        <dbReference type="ARBA" id="ARBA00000677"/>
    </source>
</evidence>
<comment type="catalytic activity">
    <reaction evidence="1">
        <text>Cleavage of hydrophobic, N-terminal signal or leader sequences from secreted and periplasmic proteins.</text>
        <dbReference type="EC" id="3.4.21.89"/>
    </reaction>
</comment>
<evidence type="ECO:0000256" key="3">
    <source>
        <dbReference type="ARBA" id="ARBA00013208"/>
    </source>
</evidence>
<dbReference type="Gene3D" id="2.10.109.10">
    <property type="entry name" value="Umud Fragment, subunit A"/>
    <property type="match status" value="1"/>
</dbReference>
<dbReference type="PROSITE" id="PS00761">
    <property type="entry name" value="SPASE_I_3"/>
    <property type="match status" value="1"/>
</dbReference>
<keyword evidence="8" id="KW-1185">Reference proteome</keyword>
<evidence type="ECO:0000256" key="5">
    <source>
        <dbReference type="PIRSR" id="PIRSR600223-1"/>
    </source>
</evidence>
<sequence length="199" mass="22290">GGGGSSDGDGDDEYVVDVDYPEWVPEFLRFNREDIATVLITFAVSLGFRHFVAEPRYIPSLSMYPVFDVGDRLIAEKLTYRFNREPMAGDVVIFNPPKTPKTMKVSNEVFIKRVVAVAGDTVQVKRGELFVNGVSRGKELKLEPIKYQYGPFTVPEGDVFVMGDNRNNSFDSHVWGPLPKNRIIGRATAKYWPPNKIGG</sequence>
<accession>A4RVX9</accession>
<dbReference type="Proteomes" id="UP000001568">
    <property type="component" value="Chromosome 4"/>
</dbReference>
<dbReference type="GO" id="GO:0009535">
    <property type="term" value="C:chloroplast thylakoid membrane"/>
    <property type="evidence" value="ECO:0007669"/>
    <property type="project" value="TreeGrafter"/>
</dbReference>
<dbReference type="PRINTS" id="PR00727">
    <property type="entry name" value="LEADERPTASE"/>
</dbReference>
<dbReference type="OMA" id="GRACFKY"/>
<gene>
    <name evidence="7" type="ORF">OSTLU_5885</name>
</gene>
<dbReference type="AlphaFoldDB" id="A4RVX9"/>
<dbReference type="PANTHER" id="PTHR43390:SF1">
    <property type="entry name" value="CHLOROPLAST PROCESSING PEPTIDASE"/>
    <property type="match status" value="1"/>
</dbReference>
<feature type="domain" description="Peptidase S26" evidence="6">
    <location>
        <begin position="35"/>
        <end position="192"/>
    </location>
</feature>
<dbReference type="SUPFAM" id="SSF51306">
    <property type="entry name" value="LexA/Signal peptidase"/>
    <property type="match status" value="1"/>
</dbReference>
<dbReference type="InterPro" id="IPR019758">
    <property type="entry name" value="Pept_S26A_signal_pept_1_CS"/>
</dbReference>
<dbReference type="GO" id="GO:0004252">
    <property type="term" value="F:serine-type endopeptidase activity"/>
    <property type="evidence" value="ECO:0007669"/>
    <property type="project" value="InterPro"/>
</dbReference>
<reference evidence="7 8" key="1">
    <citation type="journal article" date="2007" name="Proc. Natl. Acad. Sci. U.S.A.">
        <title>The tiny eukaryote Ostreococcus provides genomic insights into the paradox of plankton speciation.</title>
        <authorList>
            <person name="Palenik B."/>
            <person name="Grimwood J."/>
            <person name="Aerts A."/>
            <person name="Rouze P."/>
            <person name="Salamov A."/>
            <person name="Putnam N."/>
            <person name="Dupont C."/>
            <person name="Jorgensen R."/>
            <person name="Derelle E."/>
            <person name="Rombauts S."/>
            <person name="Zhou K."/>
            <person name="Otillar R."/>
            <person name="Merchant S.S."/>
            <person name="Podell S."/>
            <person name="Gaasterland T."/>
            <person name="Napoli C."/>
            <person name="Gendler K."/>
            <person name="Manuell A."/>
            <person name="Tai V."/>
            <person name="Vallon O."/>
            <person name="Piganeau G."/>
            <person name="Jancek S."/>
            <person name="Heijde M."/>
            <person name="Jabbari K."/>
            <person name="Bowler C."/>
            <person name="Lohr M."/>
            <person name="Robbens S."/>
            <person name="Werner G."/>
            <person name="Dubchak I."/>
            <person name="Pazour G.J."/>
            <person name="Ren Q."/>
            <person name="Paulsen I."/>
            <person name="Delwiche C."/>
            <person name="Schmutz J."/>
            <person name="Rokhsar D."/>
            <person name="Van de Peer Y."/>
            <person name="Moreau H."/>
            <person name="Grigoriev I.V."/>
        </authorList>
    </citation>
    <scope>NUCLEOTIDE SEQUENCE [LARGE SCALE GENOMIC DNA]</scope>
    <source>
        <strain evidence="7 8">CCE9901</strain>
    </source>
</reference>
<keyword evidence="4" id="KW-0378">Hydrolase</keyword>
<dbReference type="HOGENOM" id="CLU_028723_5_1_1"/>
<dbReference type="Gramene" id="ABO95520">
    <property type="protein sequence ID" value="ABO95520"/>
    <property type="gene ID" value="OSTLU_5885"/>
</dbReference>
<name>A4RVX9_OSTLU</name>
<dbReference type="eggNOG" id="KOG0171">
    <property type="taxonomic scope" value="Eukaryota"/>
</dbReference>
<protein>
    <recommendedName>
        <fullName evidence="3">signal peptidase I</fullName>
        <ecNumber evidence="3">3.4.21.89</ecNumber>
    </recommendedName>
</protein>
<dbReference type="GO" id="GO:0010027">
    <property type="term" value="P:thylakoid membrane organization"/>
    <property type="evidence" value="ECO:0007669"/>
    <property type="project" value="TreeGrafter"/>
</dbReference>
<dbReference type="GeneID" id="5001389"/>
<dbReference type="InterPro" id="IPR000223">
    <property type="entry name" value="Pept_S26A_signal_pept_1"/>
</dbReference>
<dbReference type="CDD" id="cd06530">
    <property type="entry name" value="S26_SPase_I"/>
    <property type="match status" value="1"/>
</dbReference>
<dbReference type="EMBL" id="CP000584">
    <property type="protein sequence ID" value="ABO95520.1"/>
    <property type="molecule type" value="Genomic_DNA"/>
</dbReference>
<dbReference type="MEROPS" id="S26.A02"/>
<dbReference type="RefSeq" id="XP_001417227.1">
    <property type="nucleotide sequence ID" value="XM_001417190.1"/>
</dbReference>
<comment type="similarity">
    <text evidence="2">Belongs to the peptidase S26 family.</text>
</comment>
<evidence type="ECO:0000313" key="8">
    <source>
        <dbReference type="Proteomes" id="UP000001568"/>
    </source>
</evidence>
<dbReference type="Pfam" id="PF10502">
    <property type="entry name" value="Peptidase_S26"/>
    <property type="match status" value="1"/>
</dbReference>
<dbReference type="PANTHER" id="PTHR43390">
    <property type="entry name" value="SIGNAL PEPTIDASE I"/>
    <property type="match status" value="1"/>
</dbReference>
<dbReference type="GO" id="GO:0009003">
    <property type="term" value="F:signal peptidase activity"/>
    <property type="evidence" value="ECO:0007669"/>
    <property type="project" value="UniProtKB-EC"/>
</dbReference>
<dbReference type="GO" id="GO:0006465">
    <property type="term" value="P:signal peptide processing"/>
    <property type="evidence" value="ECO:0007669"/>
    <property type="project" value="InterPro"/>
</dbReference>
<dbReference type="OrthoDB" id="308440at2759"/>
<dbReference type="STRING" id="436017.A4RVX9"/>